<evidence type="ECO:0000313" key="1">
    <source>
        <dbReference type="EMBL" id="GBF05365.1"/>
    </source>
</evidence>
<keyword evidence="2" id="KW-1185">Reference proteome</keyword>
<name>A0A2I9DXE0_9DEIO</name>
<dbReference type="AlphaFoldDB" id="A0A2I9DXE0"/>
<reference evidence="2" key="1">
    <citation type="submission" date="2018-01" db="EMBL/GenBank/DDBJ databases">
        <title>Draft Genome Sequence of the Radioresistant Bacterium Deinococcus aerius TR0125, Isolated from the Higher Atmosphere above Japan.</title>
        <authorList>
            <person name="Satoh K."/>
            <person name="Arai H."/>
            <person name="Sanzen T."/>
            <person name="Kawaguchi Y."/>
            <person name="Hayashi H."/>
            <person name="Yokobori S."/>
            <person name="Yamagishi A."/>
            <person name="Oono Y."/>
            <person name="Narumi I."/>
        </authorList>
    </citation>
    <scope>NUCLEOTIDE SEQUENCE [LARGE SCALE GENOMIC DNA]</scope>
    <source>
        <strain evidence="2">TR0125</strain>
    </source>
</reference>
<comment type="caution">
    <text evidence="1">The sequence shown here is derived from an EMBL/GenBank/DDBJ whole genome shotgun (WGS) entry which is preliminary data.</text>
</comment>
<dbReference type="RefSeq" id="WP_103128803.1">
    <property type="nucleotide sequence ID" value="NZ_BFAG01000004.1"/>
</dbReference>
<dbReference type="EMBL" id="BFAG01000004">
    <property type="protein sequence ID" value="GBF05365.1"/>
    <property type="molecule type" value="Genomic_DNA"/>
</dbReference>
<protein>
    <submittedName>
        <fullName evidence="1">Oxidoreductase domain-containing protein</fullName>
    </submittedName>
</protein>
<dbReference type="OrthoDB" id="7942934at2"/>
<gene>
    <name evidence="1" type="ORF">DAERI_040125</name>
</gene>
<organism evidence="1 2">
    <name type="scientific">Deinococcus aerius</name>
    <dbReference type="NCBI Taxonomy" id="200253"/>
    <lineage>
        <taxon>Bacteria</taxon>
        <taxon>Thermotogati</taxon>
        <taxon>Deinococcota</taxon>
        <taxon>Deinococci</taxon>
        <taxon>Deinococcales</taxon>
        <taxon>Deinococcaceae</taxon>
        <taxon>Deinococcus</taxon>
    </lineage>
</organism>
<dbReference type="Proteomes" id="UP000236569">
    <property type="component" value="Unassembled WGS sequence"/>
</dbReference>
<evidence type="ECO:0000313" key="2">
    <source>
        <dbReference type="Proteomes" id="UP000236569"/>
    </source>
</evidence>
<sequence>MGAPEPASRITERIERETGVPGLAALLAERLAPADLTSLLLEVARRRAAARTPAQVLAQYEGDRFVRPSGVAPARLLDWERVALTSLPAEFEAVALSPVCPLGTSSVVAGVHQDWAVTTSRGTEVVSDATNVLALEAASRRKRLLRQSPRSAQAVHLAASHRLLRPQFSGDPTRSAHFSLFALVSAGRAGSGSTFELGALDTHLRVHLTALCAFLGSEVPLRVTVSDFSGRDRRREAESILASLRASFGGVTAQPDPERTHGQGYYTGLCFHLYGRANEQEYFLADGGEVDWTQRLLGNAKERLVVSGLGSERVCAVWGDG</sequence>
<accession>A0A2I9DXE0</accession>
<proteinExistence type="predicted"/>